<evidence type="ECO:0000313" key="4">
    <source>
        <dbReference type="EMBL" id="TCO69242.1"/>
    </source>
</evidence>
<dbReference type="GO" id="GO:0016020">
    <property type="term" value="C:membrane"/>
    <property type="evidence" value="ECO:0007669"/>
    <property type="project" value="InterPro"/>
</dbReference>
<comment type="caution">
    <text evidence="4">The sequence shown here is derived from an EMBL/GenBank/DDBJ whole genome shotgun (WGS) entry which is preliminary data.</text>
</comment>
<evidence type="ECO:0000259" key="3">
    <source>
        <dbReference type="Pfam" id="PF00892"/>
    </source>
</evidence>
<evidence type="ECO:0000256" key="2">
    <source>
        <dbReference type="SAM" id="Phobius"/>
    </source>
</evidence>
<accession>A0A4R2KAN2</accession>
<feature type="transmembrane region" description="Helical" evidence="2">
    <location>
        <begin position="97"/>
        <end position="119"/>
    </location>
</feature>
<proteinExistence type="inferred from homology"/>
<dbReference type="Pfam" id="PF00892">
    <property type="entry name" value="EamA"/>
    <property type="match status" value="1"/>
</dbReference>
<reference evidence="4 5" key="1">
    <citation type="submission" date="2019-03" db="EMBL/GenBank/DDBJ databases">
        <title>Genomic Encyclopedia of Type Strains, Phase IV (KMG-IV): sequencing the most valuable type-strain genomes for metagenomic binning, comparative biology and taxonomic classification.</title>
        <authorList>
            <person name="Goeker M."/>
        </authorList>
    </citation>
    <scope>NUCLEOTIDE SEQUENCE [LARGE SCALE GENOMIC DNA]</scope>
    <source>
        <strain evidence="4 5">DSM 102940</strain>
    </source>
</reference>
<comment type="similarity">
    <text evidence="1">Belongs to the EamA transporter family.</text>
</comment>
<keyword evidence="2" id="KW-0812">Transmembrane</keyword>
<dbReference type="OrthoDB" id="2294582at2"/>
<protein>
    <submittedName>
        <fullName evidence="4">EamA-like transporter family protein</fullName>
    </submittedName>
</protein>
<name>A0A4R2KAN2_9FIRM</name>
<organism evidence="4 5">
    <name type="scientific">Marinisporobacter balticus</name>
    <dbReference type="NCBI Taxonomy" id="2018667"/>
    <lineage>
        <taxon>Bacteria</taxon>
        <taxon>Bacillati</taxon>
        <taxon>Bacillota</taxon>
        <taxon>Clostridia</taxon>
        <taxon>Peptostreptococcales</taxon>
        <taxon>Thermotaleaceae</taxon>
        <taxon>Marinisporobacter</taxon>
    </lineage>
</organism>
<dbReference type="AlphaFoldDB" id="A0A4R2KAN2"/>
<feature type="transmembrane region" description="Helical" evidence="2">
    <location>
        <begin position="74"/>
        <end position="91"/>
    </location>
</feature>
<dbReference type="EMBL" id="SLWV01000033">
    <property type="protein sequence ID" value="TCO69242.1"/>
    <property type="molecule type" value="Genomic_DNA"/>
</dbReference>
<evidence type="ECO:0000313" key="5">
    <source>
        <dbReference type="Proteomes" id="UP000294919"/>
    </source>
</evidence>
<feature type="domain" description="EamA" evidence="3">
    <location>
        <begin position="8"/>
        <end position="143"/>
    </location>
</feature>
<sequence>MSMKFIPIILVVLSSTCYHVSQKATPSGISPIVALIVTYVTASIVSIISYFVFVPKSDFVGLMEAVKTANWASFLLGFAVVGLELGFLLAYRAGWQISGASLLCNTLVALMLIPIGLLFFKETISLTSIMGVVICITGLVFISR</sequence>
<feature type="transmembrane region" description="Helical" evidence="2">
    <location>
        <begin position="126"/>
        <end position="143"/>
    </location>
</feature>
<dbReference type="InterPro" id="IPR000620">
    <property type="entry name" value="EamA_dom"/>
</dbReference>
<feature type="transmembrane region" description="Helical" evidence="2">
    <location>
        <begin position="32"/>
        <end position="53"/>
    </location>
</feature>
<keyword evidence="5" id="KW-1185">Reference proteome</keyword>
<keyword evidence="2" id="KW-0472">Membrane</keyword>
<keyword evidence="2" id="KW-1133">Transmembrane helix</keyword>
<dbReference type="Proteomes" id="UP000294919">
    <property type="component" value="Unassembled WGS sequence"/>
</dbReference>
<gene>
    <name evidence="4" type="ORF">EV214_13319</name>
</gene>
<evidence type="ECO:0000256" key="1">
    <source>
        <dbReference type="ARBA" id="ARBA00007362"/>
    </source>
</evidence>